<evidence type="ECO:0000256" key="1">
    <source>
        <dbReference type="SAM" id="Phobius"/>
    </source>
</evidence>
<dbReference type="KEGG" id="ster:AOA14_12260"/>
<protein>
    <recommendedName>
        <fullName evidence="4">DUF1345 domain-containing protein</fullName>
    </recommendedName>
</protein>
<reference evidence="2 3" key="2">
    <citation type="journal article" date="2016" name="Genome Announc.">
        <title>Complete Genome Sequence of Sphingopyxis terrae Strain 203-1 (NBRC 111660), a Polyethylene Glycol Degrader.</title>
        <authorList>
            <person name="Ohtsubo Y."/>
            <person name="Nonoyama S."/>
            <person name="Nagata Y."/>
            <person name="Numata M."/>
            <person name="Tsuchikane K."/>
            <person name="Hosoyama A."/>
            <person name="Yamazoe A."/>
            <person name="Tsuda M."/>
            <person name="Fujita N."/>
            <person name="Kawai F."/>
        </authorList>
    </citation>
    <scope>NUCLEOTIDE SEQUENCE [LARGE SCALE GENOMIC DNA]</scope>
    <source>
        <strain evidence="2 3">203-1</strain>
    </source>
</reference>
<organism evidence="2 3">
    <name type="scientific">Sphingopyxis terrae subsp. terrae NBRC 15098</name>
    <dbReference type="NCBI Taxonomy" id="1219058"/>
    <lineage>
        <taxon>Bacteria</taxon>
        <taxon>Pseudomonadati</taxon>
        <taxon>Pseudomonadota</taxon>
        <taxon>Alphaproteobacteria</taxon>
        <taxon>Sphingomonadales</taxon>
        <taxon>Sphingomonadaceae</taxon>
        <taxon>Sphingopyxis</taxon>
    </lineage>
</organism>
<feature type="transmembrane region" description="Helical" evidence="1">
    <location>
        <begin position="41"/>
        <end position="60"/>
    </location>
</feature>
<dbReference type="STRING" id="1219058.AOA14_12260"/>
<dbReference type="EMBL" id="CP013342">
    <property type="protein sequence ID" value="AMU95380.1"/>
    <property type="molecule type" value="Genomic_DNA"/>
</dbReference>
<feature type="transmembrane region" description="Helical" evidence="1">
    <location>
        <begin position="16"/>
        <end position="35"/>
    </location>
</feature>
<evidence type="ECO:0008006" key="4">
    <source>
        <dbReference type="Google" id="ProtNLM"/>
    </source>
</evidence>
<reference evidence="3" key="1">
    <citation type="submission" date="2015-11" db="EMBL/GenBank/DDBJ databases">
        <title>Complete genome sequence of a polyethylene glycol-degrading strain Sphingopyxis terrae strain 203-1 (NBRC 15098).</title>
        <authorList>
            <person name="Yoshiyuki O."/>
            <person name="Shouta N."/>
            <person name="Nagata Y."/>
            <person name="Numata M."/>
            <person name="Tsuchikane K."/>
            <person name="Hosoyama A."/>
            <person name="Yamazoe A."/>
            <person name="Tsuda M."/>
            <person name="Fujita N."/>
            <person name="Kawai F."/>
        </authorList>
    </citation>
    <scope>NUCLEOTIDE SEQUENCE [LARGE SCALE GENOMIC DNA]</scope>
    <source>
        <strain evidence="3">203-1</strain>
    </source>
</reference>
<accession>A0A142VZY7</accession>
<name>A0A142VZY7_9SPHN</name>
<gene>
    <name evidence="2" type="ORF">AOA14_12260</name>
</gene>
<proteinExistence type="predicted"/>
<evidence type="ECO:0000313" key="3">
    <source>
        <dbReference type="Proteomes" id="UP000076234"/>
    </source>
</evidence>
<keyword evidence="1" id="KW-0812">Transmembrane</keyword>
<dbReference type="AlphaFoldDB" id="A0A142VZY7"/>
<dbReference type="Pfam" id="PF07077">
    <property type="entry name" value="DUF1345"/>
    <property type="match status" value="1"/>
</dbReference>
<keyword evidence="1" id="KW-0472">Membrane</keyword>
<evidence type="ECO:0000313" key="2">
    <source>
        <dbReference type="EMBL" id="AMU95380.1"/>
    </source>
</evidence>
<dbReference type="Proteomes" id="UP000076234">
    <property type="component" value="Chromosome"/>
</dbReference>
<dbReference type="InterPro" id="IPR009781">
    <property type="entry name" value="DUF1345"/>
</dbReference>
<feature type="transmembrane region" description="Helical" evidence="1">
    <location>
        <begin position="80"/>
        <end position="101"/>
    </location>
</feature>
<feature type="transmembrane region" description="Helical" evidence="1">
    <location>
        <begin position="113"/>
        <end position="135"/>
    </location>
</feature>
<dbReference type="RefSeq" id="WP_062902017.1">
    <property type="nucleotide sequence ID" value="NZ_CP013342.1"/>
</dbReference>
<feature type="transmembrane region" description="Helical" evidence="1">
    <location>
        <begin position="190"/>
        <end position="210"/>
    </location>
</feature>
<keyword evidence="1" id="KW-1133">Transmembrane helix</keyword>
<sequence>MTQTGKTAIRQARVPWRFVLFTVLLADILLFHLRFAWPEAALLGFVAAALVFFATLVPLFRDGNGAIREQAQRNDPDQLISLAITVAVLMLVLFGVGFILHGRADAPLLWQKILVLGTLLVAWLFFNMVFALHYAHLFYAPDRKGEYRGGIEFPGERQPGYWDFAYFAYTLGMTFQTSDVEIHSPHWRRIALVQSFAAFVFNIGVIAFTINSLSGG</sequence>